<keyword evidence="14" id="KW-1185">Reference proteome</keyword>
<reference evidence="13 14" key="1">
    <citation type="submission" date="2015-05" db="EMBL/GenBank/DDBJ databases">
        <title>Comparison of genome.</title>
        <authorList>
            <person name="Zheng Z."/>
            <person name="Sun M."/>
        </authorList>
    </citation>
    <scope>NUCLEOTIDE SEQUENCE [LARGE SCALE GENOMIC DNA]</scope>
    <source>
        <strain evidence="13 14">G25-74</strain>
    </source>
</reference>
<feature type="binding site" evidence="10">
    <location>
        <position position="471"/>
    </location>
    <ligand>
        <name>Mn(2+)</name>
        <dbReference type="ChEBI" id="CHEBI:29035"/>
    </ligand>
</feature>
<feature type="transmembrane region" description="Helical" evidence="11">
    <location>
        <begin position="123"/>
        <end position="144"/>
    </location>
</feature>
<dbReference type="EMBL" id="LDJR01000011">
    <property type="protein sequence ID" value="OAK75579.1"/>
    <property type="molecule type" value="Genomic_DNA"/>
</dbReference>
<dbReference type="InterPro" id="IPR017850">
    <property type="entry name" value="Alkaline_phosphatase_core_sf"/>
</dbReference>
<evidence type="ECO:0000256" key="5">
    <source>
        <dbReference type="ARBA" id="ARBA00022989"/>
    </source>
</evidence>
<dbReference type="STRING" id="217031.ABB05_01640"/>
<keyword evidence="9" id="KW-0464">Manganese</keyword>
<feature type="binding site" evidence="10">
    <location>
        <position position="470"/>
    </location>
    <ligand>
        <name>Mn(2+)</name>
        <dbReference type="ChEBI" id="CHEBI:29035"/>
    </ligand>
</feature>
<dbReference type="CDD" id="cd16015">
    <property type="entry name" value="LTA_synthase"/>
    <property type="match status" value="1"/>
</dbReference>
<keyword evidence="3 7" id="KW-1003">Cell membrane</keyword>
<evidence type="ECO:0000256" key="6">
    <source>
        <dbReference type="ARBA" id="ARBA00023136"/>
    </source>
</evidence>
<gene>
    <name evidence="13" type="ORF">ABB05_01640</name>
</gene>
<evidence type="ECO:0000256" key="10">
    <source>
        <dbReference type="PIRSR" id="PIRSR005091-3"/>
    </source>
</evidence>
<evidence type="ECO:0000256" key="11">
    <source>
        <dbReference type="SAM" id="Phobius"/>
    </source>
</evidence>
<feature type="transmembrane region" description="Helical" evidence="11">
    <location>
        <begin position="45"/>
        <end position="66"/>
    </location>
</feature>
<keyword evidence="5 11" id="KW-1133">Transmembrane helix</keyword>
<feature type="transmembrane region" description="Helical" evidence="11">
    <location>
        <begin position="156"/>
        <end position="179"/>
    </location>
</feature>
<dbReference type="PANTHER" id="PTHR47371:SF1">
    <property type="entry name" value="LIPOTEICHOIC ACID SYNTHASE-LIKE YQGS"/>
    <property type="match status" value="1"/>
</dbReference>
<dbReference type="InterPro" id="IPR000917">
    <property type="entry name" value="Sulfatase_N"/>
</dbReference>
<evidence type="ECO:0000259" key="12">
    <source>
        <dbReference type="Pfam" id="PF00884"/>
    </source>
</evidence>
<protein>
    <recommendedName>
        <fullName evidence="12">Sulfatase N-terminal domain-containing protein</fullName>
    </recommendedName>
</protein>
<dbReference type="AlphaFoldDB" id="A0A178A6X1"/>
<accession>A0A178A6X1</accession>
<dbReference type="PATRIC" id="fig|217031.6.peg.348"/>
<dbReference type="Gene3D" id="3.40.720.10">
    <property type="entry name" value="Alkaline Phosphatase, subunit A"/>
    <property type="match status" value="1"/>
</dbReference>
<dbReference type="PIRSF" id="PIRSF005091">
    <property type="entry name" value="Mmb_sulf_HI1246"/>
    <property type="match status" value="1"/>
</dbReference>
<organism evidence="13 14">
    <name type="scientific">Lederbergia galactosidilytica</name>
    <dbReference type="NCBI Taxonomy" id="217031"/>
    <lineage>
        <taxon>Bacteria</taxon>
        <taxon>Bacillati</taxon>
        <taxon>Bacillota</taxon>
        <taxon>Bacilli</taxon>
        <taxon>Bacillales</taxon>
        <taxon>Bacillaceae</taxon>
        <taxon>Lederbergia</taxon>
    </lineage>
</organism>
<dbReference type="SUPFAM" id="SSF53649">
    <property type="entry name" value="Alkaline phosphatase-like"/>
    <property type="match status" value="1"/>
</dbReference>
<evidence type="ECO:0000256" key="4">
    <source>
        <dbReference type="ARBA" id="ARBA00022692"/>
    </source>
</evidence>
<comment type="caution">
    <text evidence="13">The sequence shown here is derived from an EMBL/GenBank/DDBJ whole genome shotgun (WGS) entry which is preliminary data.</text>
</comment>
<evidence type="ECO:0000313" key="13">
    <source>
        <dbReference type="EMBL" id="OAK75579.1"/>
    </source>
</evidence>
<dbReference type="Proteomes" id="UP000077881">
    <property type="component" value="Unassembled WGS sequence"/>
</dbReference>
<feature type="binding site" evidence="10">
    <location>
        <position position="254"/>
    </location>
    <ligand>
        <name>Mn(2+)</name>
        <dbReference type="ChEBI" id="CHEBI:29035"/>
    </ligand>
</feature>
<evidence type="ECO:0000256" key="3">
    <source>
        <dbReference type="ARBA" id="ARBA00022475"/>
    </source>
</evidence>
<dbReference type="Pfam" id="PF00884">
    <property type="entry name" value="Sulfatase"/>
    <property type="match status" value="1"/>
</dbReference>
<keyword evidence="4 11" id="KW-0812">Transmembrane</keyword>
<evidence type="ECO:0000256" key="7">
    <source>
        <dbReference type="PIRNR" id="PIRNR005091"/>
    </source>
</evidence>
<feature type="domain" description="Sulfatase N-terminal" evidence="12">
    <location>
        <begin position="246"/>
        <end position="534"/>
    </location>
</feature>
<evidence type="ECO:0000256" key="2">
    <source>
        <dbReference type="ARBA" id="ARBA00009983"/>
    </source>
</evidence>
<feature type="active site" evidence="8">
    <location>
        <position position="296"/>
    </location>
</feature>
<evidence type="ECO:0000313" key="14">
    <source>
        <dbReference type="Proteomes" id="UP000077881"/>
    </source>
</evidence>
<name>A0A178A6X1_9BACI</name>
<comment type="subcellular location">
    <subcellularLocation>
        <location evidence="1">Cell membrane</location>
        <topology evidence="1">Multi-pass membrane protein</topology>
    </subcellularLocation>
</comment>
<keyword evidence="9" id="KW-0479">Metal-binding</keyword>
<evidence type="ECO:0000256" key="9">
    <source>
        <dbReference type="PIRSR" id="PIRSR005091-2"/>
    </source>
</evidence>
<comment type="similarity">
    <text evidence="2 7">Belongs to the LTA synthase family.</text>
</comment>
<feature type="binding site" evidence="10">
    <location>
        <position position="296"/>
    </location>
    <ligand>
        <name>Mn(2+)</name>
        <dbReference type="ChEBI" id="CHEBI:29035"/>
    </ligand>
</feature>
<dbReference type="PANTHER" id="PTHR47371">
    <property type="entry name" value="LIPOTEICHOIC ACID SYNTHASE"/>
    <property type="match status" value="1"/>
</dbReference>
<proteinExistence type="inferred from homology"/>
<feature type="transmembrane region" description="Helical" evidence="11">
    <location>
        <begin position="13"/>
        <end position="33"/>
    </location>
</feature>
<feature type="binding site" evidence="9">
    <location>
        <position position="411"/>
    </location>
    <ligand>
        <name>substrate</name>
    </ligand>
</feature>
<dbReference type="InterPro" id="IPR050448">
    <property type="entry name" value="OpgB/LTA_synthase_biosynth"/>
</dbReference>
<dbReference type="GO" id="GO:0046872">
    <property type="term" value="F:metal ion binding"/>
    <property type="evidence" value="ECO:0007669"/>
    <property type="project" value="UniProtKB-KW"/>
</dbReference>
<dbReference type="Gene3D" id="3.30.1120.170">
    <property type="match status" value="1"/>
</dbReference>
<dbReference type="GO" id="GO:0005886">
    <property type="term" value="C:plasma membrane"/>
    <property type="evidence" value="ECO:0007669"/>
    <property type="project" value="UniProtKB-SubCell"/>
</dbReference>
<keyword evidence="6 7" id="KW-0472">Membrane</keyword>
<evidence type="ECO:0000256" key="8">
    <source>
        <dbReference type="PIRSR" id="PIRSR005091-1"/>
    </source>
</evidence>
<sequence>MVQKAPSEKNKDLWIYLIAVSLLWIKISILYKWCFQINTQSFWDIFLLEATTLSSLLGIFSIGFLFKKHRTRISVILYLFLTAILYGNVLYYRFYIDFVTVPVLFQFKNVGGLSQSTLELIKFYDVFLFLDCLGLILLAKWQVLKQYTLSIRKKTFQILIGFVVIIPIVASCFYHSGFWNQSYDKELIVKSLGLYSYHIFDIYQNSKSSMKSVLADSSEVEEIASYVKKKQGSDSISKYHGVASGKNVIVIFLESTQAIVMDREIDGQEVTPYLNQLKQESLYFPNFYHQTAQGKTSDAEFILDNSLYPLSGGSVFVRKTNNHFVALPKILKEHEYYSASFHGNDAFFWNREVAYESFGYDRFFSKKDFEVNEENSINYGLKDIDFFQQSIPYLSELPEPYYAKFLTLTNHFPYLLDPEDQWISEPETGQGMVNRYFTTVRYEDEAIKTFFEEIKETEIYDNSIFVLFGDHYGISKSYYDALGEVLGHEITANDDMELQKVPLLIHIPGMDGQEMMTVGGQVDLRATILDLLGVSEPDGALSFGKSLLMDDPKRFVAFRDGSFTTSKYSYIDHTCYAKETGKKVKRNFCSPYFSDVQQELNDSDKIIYGDLLRFLE</sequence>
<dbReference type="InterPro" id="IPR012160">
    <property type="entry name" value="LtaS-like"/>
</dbReference>
<feature type="transmembrane region" description="Helical" evidence="11">
    <location>
        <begin position="73"/>
        <end position="94"/>
    </location>
</feature>
<evidence type="ECO:0000256" key="1">
    <source>
        <dbReference type="ARBA" id="ARBA00004651"/>
    </source>
</evidence>